<proteinExistence type="predicted"/>
<dbReference type="EMBL" id="CAADRP010001796">
    <property type="protein sequence ID" value="VFU52483.1"/>
    <property type="molecule type" value="Genomic_DNA"/>
</dbReference>
<dbReference type="PANTHER" id="PTHR36607:SF20">
    <property type="entry name" value="AMINOTRANSFERASE-LIKE PLANT MOBILE DOMAIN-CONTAINING PROTEIN"/>
    <property type="match status" value="1"/>
</dbReference>
<sequence length="1038" mass="116509">MAVWKKQKNLPKEVFLVTNREIGDSLALRTIVFKVRTASYGGTTCCGHACQQPQPSNAPVSSLTIQSLHTSPASQTSRVNLHDLQINGPTTQVSCSSGLFMAEVVAKDSSSLSPKLMKEITELAMRKRARIESLKVLEEMRAEKASSSSSSLSSMFITILFCLIIIDQELLQRAVSLGDLNSLAIILHESCRAMVLFKNSSSSTKRFLVIEEKYRRTSLRVYEPAISSFAKKLPSESIKHLTSWSSEASYELHGHGGSPQSVLQLQSSFPHSTTFLADLPSLDYHKRDGNATCKDYFPISDALEYTPKYWEWTEDILQHYEPILERADIQDTVFASLFTYDWQMNVILSFYNHWNPDYNTLSTPNGKESISLLELKSYSGLPIFGTFYDEVIPSADELNEADKKGRSFLPKSCKYLFIAFHKECQTIDGDHSSGSNKTNYPSGSIDKSRVRSSRFIHPFKELNVLLIFRMNTFKVASMMAAEDNSPCDTGSSKYLQRSKGSSICIKCGARDILFLFIFLALDDKICGGVGKHFTESIALFKDPKRVIFPALLPLTKVGVLYDDGNLSILESDYFMCIRSGHLTLRYDDTYIIESYCPDRFSRQFGFCQNSSRDFGGRIGVPTLEDVLQLWLSFTKLKTHSRCELPLPQMISFLCQRKKNDPLQERSSPTYKRDKRVVDVDSGKEDSTRTSAHINRTPLVIPSVKRVSTSKDHLNKKSSNSSRAKERSAQSFSPHRPEEEDDVEAILNVEDSEHENSDHHWKRLKRTKKKFNPCSSGFLHGVPSASIMPDNIDELLGQQDLGNDFDMYIGPEMSVASVASPNPFNILAAGIGNSQPSFSLPHEQPNPPQPIFNVATNLHNLGPTTAFEPSGITRYCADDIIGEIRSEFAIKCWESIRNKIARTPIHYIHDLAGEVEKILLSIEDIKVDCSSIRRMVTEVIEDAKVVIHLESSLSPMMTSEQRALDVEKLESKKTELESSLKACDEKLSERKIITSSIRAEITTLSSSPVISEADAGILQKLKGLLETKQKEMEGHNWKP</sequence>
<reference evidence="2" key="1">
    <citation type="submission" date="2019-03" db="EMBL/GenBank/DDBJ databases">
        <authorList>
            <person name="Mank J."/>
            <person name="Almeida P."/>
        </authorList>
    </citation>
    <scope>NUCLEOTIDE SEQUENCE</scope>
    <source>
        <strain evidence="2">78183</strain>
    </source>
</reference>
<name>A0A6N2MHH3_SALVM</name>
<feature type="compositionally biased region" description="Basic and acidic residues" evidence="1">
    <location>
        <begin position="675"/>
        <end position="687"/>
    </location>
</feature>
<evidence type="ECO:0008006" key="3">
    <source>
        <dbReference type="Google" id="ProtNLM"/>
    </source>
</evidence>
<evidence type="ECO:0000256" key="1">
    <source>
        <dbReference type="SAM" id="MobiDB-lite"/>
    </source>
</evidence>
<gene>
    <name evidence="2" type="ORF">SVIM_LOCUS360309</name>
</gene>
<accession>A0A6N2MHH3</accession>
<protein>
    <recommendedName>
        <fullName evidence="3">Aminotransferase-like plant mobile domain-containing protein</fullName>
    </recommendedName>
</protein>
<dbReference type="AlphaFoldDB" id="A0A6N2MHH3"/>
<feature type="region of interest" description="Disordered" evidence="1">
    <location>
        <begin position="661"/>
        <end position="741"/>
    </location>
</feature>
<evidence type="ECO:0000313" key="2">
    <source>
        <dbReference type="EMBL" id="VFU52483.1"/>
    </source>
</evidence>
<dbReference type="PANTHER" id="PTHR36607">
    <property type="entry name" value="1,2-DIHYDROXY-3-KETO-5-METHYLTHIOPENTENE DIOXYGENASE 4"/>
    <property type="match status" value="1"/>
</dbReference>
<organism evidence="2">
    <name type="scientific">Salix viminalis</name>
    <name type="common">Common osier</name>
    <name type="synonym">Basket willow</name>
    <dbReference type="NCBI Taxonomy" id="40686"/>
    <lineage>
        <taxon>Eukaryota</taxon>
        <taxon>Viridiplantae</taxon>
        <taxon>Streptophyta</taxon>
        <taxon>Embryophyta</taxon>
        <taxon>Tracheophyta</taxon>
        <taxon>Spermatophyta</taxon>
        <taxon>Magnoliopsida</taxon>
        <taxon>eudicotyledons</taxon>
        <taxon>Gunneridae</taxon>
        <taxon>Pentapetalae</taxon>
        <taxon>rosids</taxon>
        <taxon>fabids</taxon>
        <taxon>Malpighiales</taxon>
        <taxon>Salicaceae</taxon>
        <taxon>Saliceae</taxon>
        <taxon>Salix</taxon>
    </lineage>
</organism>